<evidence type="ECO:0000259" key="1">
    <source>
        <dbReference type="Pfam" id="PF05368"/>
    </source>
</evidence>
<name>A0ABP6L740_9ACTN</name>
<comment type="caution">
    <text evidence="2">The sequence shown here is derived from an EMBL/GenBank/DDBJ whole genome shotgun (WGS) entry which is preliminary data.</text>
</comment>
<evidence type="ECO:0000313" key="2">
    <source>
        <dbReference type="EMBL" id="GAA3032753.1"/>
    </source>
</evidence>
<dbReference type="Pfam" id="PF05368">
    <property type="entry name" value="NmrA"/>
    <property type="match status" value="1"/>
</dbReference>
<protein>
    <submittedName>
        <fullName evidence="2">SDR family oxidoreductase</fullName>
    </submittedName>
</protein>
<dbReference type="InterPro" id="IPR008030">
    <property type="entry name" value="NmrA-like"/>
</dbReference>
<evidence type="ECO:0000313" key="3">
    <source>
        <dbReference type="Proteomes" id="UP001501035"/>
    </source>
</evidence>
<feature type="domain" description="NmrA-like" evidence="1">
    <location>
        <begin position="16"/>
        <end position="262"/>
    </location>
</feature>
<keyword evidence="3" id="KW-1185">Reference proteome</keyword>
<dbReference type="PANTHER" id="PTHR47129:SF1">
    <property type="entry name" value="NMRA-LIKE DOMAIN-CONTAINING PROTEIN"/>
    <property type="match status" value="1"/>
</dbReference>
<proteinExistence type="predicted"/>
<gene>
    <name evidence="2" type="ORF">GCM10010528_12390</name>
</gene>
<accession>A0ABP6L740</accession>
<dbReference type="Gene3D" id="3.90.25.10">
    <property type="entry name" value="UDP-galactose 4-epimerase, domain 1"/>
    <property type="match status" value="1"/>
</dbReference>
<dbReference type="InterPro" id="IPR036291">
    <property type="entry name" value="NAD(P)-bd_dom_sf"/>
</dbReference>
<reference evidence="3" key="1">
    <citation type="journal article" date="2019" name="Int. J. Syst. Evol. Microbiol.">
        <title>The Global Catalogue of Microorganisms (GCM) 10K type strain sequencing project: providing services to taxonomists for standard genome sequencing and annotation.</title>
        <authorList>
            <consortium name="The Broad Institute Genomics Platform"/>
            <consortium name="The Broad Institute Genome Sequencing Center for Infectious Disease"/>
            <person name="Wu L."/>
            <person name="Ma J."/>
        </authorList>
    </citation>
    <scope>NUCLEOTIDE SEQUENCE [LARGE SCALE GENOMIC DNA]</scope>
    <source>
        <strain evidence="3">JCM 14234</strain>
    </source>
</reference>
<organism evidence="2 3">
    <name type="scientific">Gordonia defluvii</name>
    <dbReference type="NCBI Taxonomy" id="283718"/>
    <lineage>
        <taxon>Bacteria</taxon>
        <taxon>Bacillati</taxon>
        <taxon>Actinomycetota</taxon>
        <taxon>Actinomycetes</taxon>
        <taxon>Mycobacteriales</taxon>
        <taxon>Gordoniaceae</taxon>
        <taxon>Gordonia</taxon>
    </lineage>
</organism>
<dbReference type="InterPro" id="IPR052718">
    <property type="entry name" value="NmrA-type_oxidoreductase"/>
</dbReference>
<dbReference type="CDD" id="cd05269">
    <property type="entry name" value="TMR_SDR_a"/>
    <property type="match status" value="1"/>
</dbReference>
<dbReference type="Gene3D" id="3.40.50.720">
    <property type="entry name" value="NAD(P)-binding Rossmann-like Domain"/>
    <property type="match status" value="1"/>
</dbReference>
<dbReference type="SUPFAM" id="SSF51735">
    <property type="entry name" value="NAD(P)-binding Rossmann-fold domains"/>
    <property type="match status" value="1"/>
</dbReference>
<sequence>MMDYDKEHPTGRTLMRIAVTGATGHLGSHVVESLLAHGVAADDITAIIRSQAKGASLAEMGVHLGVASYDDEPALASALKGVDRLVLISGSEVGKRLAQHANIINAAKTAGVQFIVYTSLLNLDTSELGLAAEHRGTEELLAKSGIDHTLLRNGWYWENYASAIDSGKAVGKFYGAAGSAKVSGAARRDYAEAAAVVVTGEGHTGKVYELAGSPALSYQDIADAVSTIIGSPVVYTDQSVAEYQQTLEGFGMPAEAASMYAAMDPIIAQGALYSQSTDLQDLIGRPSTSAAEALSA</sequence>
<dbReference type="Proteomes" id="UP001501035">
    <property type="component" value="Unassembled WGS sequence"/>
</dbReference>
<dbReference type="PANTHER" id="PTHR47129">
    <property type="entry name" value="QUINONE OXIDOREDUCTASE 2"/>
    <property type="match status" value="1"/>
</dbReference>
<dbReference type="EMBL" id="BAAAVS010000019">
    <property type="protein sequence ID" value="GAA3032753.1"/>
    <property type="molecule type" value="Genomic_DNA"/>
</dbReference>